<dbReference type="Pfam" id="PF00535">
    <property type="entry name" value="Glycos_transf_2"/>
    <property type="match status" value="1"/>
</dbReference>
<dbReference type="STRING" id="1111454.HMPREF1250_2120"/>
<protein>
    <submittedName>
        <fullName evidence="2">Glycosyltransferase family 2</fullName>
    </submittedName>
</protein>
<dbReference type="InterPro" id="IPR001173">
    <property type="entry name" value="Glyco_trans_2-like"/>
</dbReference>
<sequence>MSTLSVLILTKNEEENMTAVIGSARQCTSDIIVVDAGSTDGTVAMSKACGARVIYHEWENDFAKQRNIARDSSTADWILYLDADERIDVKLAEEIRQVVEVDDQSKQYGMKRKSVAFGKKFTYGVLYPDTVMRLFPRQSVVWVNKVHERPDCVLTAKILSGYMEHHTYKNWQQWEKKLCLYTTAWAENAFENGKTISKGGILGHALGGFFKMFMLRRGFLDGWMGTYMCFNHFFYELLKYLKLYELNHEKENRGIIDKTENSDQGDA</sequence>
<dbReference type="PANTHER" id="PTHR43630">
    <property type="entry name" value="POLY-BETA-1,6-N-ACETYL-D-GLUCOSAMINE SYNTHASE"/>
    <property type="match status" value="1"/>
</dbReference>
<dbReference type="InterPro" id="IPR029044">
    <property type="entry name" value="Nucleotide-diphossugar_trans"/>
</dbReference>
<dbReference type="SUPFAM" id="SSF53448">
    <property type="entry name" value="Nucleotide-diphospho-sugar transferases"/>
    <property type="match status" value="1"/>
</dbReference>
<evidence type="ECO:0000313" key="2">
    <source>
        <dbReference type="EMBL" id="ERT61721.1"/>
    </source>
</evidence>
<accession>U7UR16</accession>
<comment type="caution">
    <text evidence="2">The sequence shown here is derived from an EMBL/GenBank/DDBJ whole genome shotgun (WGS) entry which is preliminary data.</text>
</comment>
<organism evidence="2 3">
    <name type="scientific">Megasphaera vaginalis</name>
    <name type="common">ex Srinivasan et al. 2021</name>
    <dbReference type="NCBI Taxonomy" id="1111454"/>
    <lineage>
        <taxon>Bacteria</taxon>
        <taxon>Bacillati</taxon>
        <taxon>Bacillota</taxon>
        <taxon>Negativicutes</taxon>
        <taxon>Veillonellales</taxon>
        <taxon>Veillonellaceae</taxon>
        <taxon>Megasphaera</taxon>
    </lineage>
</organism>
<dbReference type="Proteomes" id="UP000017090">
    <property type="component" value="Unassembled WGS sequence"/>
</dbReference>
<dbReference type="EMBL" id="AWXA01000008">
    <property type="protein sequence ID" value="ERT61721.1"/>
    <property type="molecule type" value="Genomic_DNA"/>
</dbReference>
<dbReference type="GO" id="GO:0016740">
    <property type="term" value="F:transferase activity"/>
    <property type="evidence" value="ECO:0007669"/>
    <property type="project" value="UniProtKB-KW"/>
</dbReference>
<dbReference type="PATRIC" id="fig|1111454.3.peg.454"/>
<keyword evidence="2" id="KW-0808">Transferase</keyword>
<dbReference type="Gene3D" id="3.90.550.10">
    <property type="entry name" value="Spore Coat Polysaccharide Biosynthesis Protein SpsA, Chain A"/>
    <property type="match status" value="1"/>
</dbReference>
<dbReference type="AlphaFoldDB" id="U7UR16"/>
<gene>
    <name evidence="2" type="ORF">HMPREF1250_2120</name>
</gene>
<keyword evidence="3" id="KW-1185">Reference proteome</keyword>
<dbReference type="PANTHER" id="PTHR43630:SF2">
    <property type="entry name" value="GLYCOSYLTRANSFERASE"/>
    <property type="match status" value="1"/>
</dbReference>
<name>U7UR16_9FIRM</name>
<dbReference type="eggNOG" id="COG0463">
    <property type="taxonomic scope" value="Bacteria"/>
</dbReference>
<evidence type="ECO:0000313" key="3">
    <source>
        <dbReference type="Proteomes" id="UP000017090"/>
    </source>
</evidence>
<proteinExistence type="predicted"/>
<dbReference type="CDD" id="cd02511">
    <property type="entry name" value="Beta4Glucosyltransferase"/>
    <property type="match status" value="1"/>
</dbReference>
<evidence type="ECO:0000259" key="1">
    <source>
        <dbReference type="Pfam" id="PF00535"/>
    </source>
</evidence>
<feature type="domain" description="Glycosyltransferase 2-like" evidence="1">
    <location>
        <begin position="5"/>
        <end position="95"/>
    </location>
</feature>
<dbReference type="RefSeq" id="WP_023053011.1">
    <property type="nucleotide sequence ID" value="NZ_AWXA01000008.1"/>
</dbReference>
<reference evidence="2 3" key="1">
    <citation type="submission" date="2013-09" db="EMBL/GenBank/DDBJ databases">
        <authorList>
            <person name="Durkin A.S."/>
            <person name="Haft D.R."/>
            <person name="McCorrison J."/>
            <person name="Torralba M."/>
            <person name="Gillis M."/>
            <person name="Haft D.H."/>
            <person name="Methe B."/>
            <person name="Sutton G."/>
            <person name="Nelson K.E."/>
        </authorList>
    </citation>
    <scope>NUCLEOTIDE SEQUENCE [LARGE SCALE GENOMIC DNA]</scope>
    <source>
        <strain evidence="2 3">BV3C16-1</strain>
    </source>
</reference>